<dbReference type="HOGENOM" id="CLU_027402_17_9_6"/>
<evidence type="ECO:0000313" key="2">
    <source>
        <dbReference type="EMBL" id="CDH31720.1"/>
    </source>
</evidence>
<dbReference type="SUPFAM" id="SSF46689">
    <property type="entry name" value="Homeodomain-like"/>
    <property type="match status" value="1"/>
</dbReference>
<dbReference type="PANTHER" id="PTHR33795:SF1">
    <property type="entry name" value="INSERTION ELEMENT IS150 PROTEIN INSJ"/>
    <property type="match status" value="1"/>
</dbReference>
<sequence>MKRFKLKDTGMISRWLALYRKGGIELLKPRKRSRKACTRNAATQYKPESTKSAKSPPELLDELAYLRAENAYLKKLTALIRKEENTYQQKQKLSPN</sequence>
<organism evidence="2 3">
    <name type="scientific">Xenorhabdus bovienii str. Intermedium</name>
    <dbReference type="NCBI Taxonomy" id="1379677"/>
    <lineage>
        <taxon>Bacteria</taxon>
        <taxon>Pseudomonadati</taxon>
        <taxon>Pseudomonadota</taxon>
        <taxon>Gammaproteobacteria</taxon>
        <taxon>Enterobacterales</taxon>
        <taxon>Morganellaceae</taxon>
        <taxon>Xenorhabdus</taxon>
    </lineage>
</organism>
<dbReference type="InterPro" id="IPR009057">
    <property type="entry name" value="Homeodomain-like_sf"/>
</dbReference>
<dbReference type="PANTHER" id="PTHR33795">
    <property type="entry name" value="INSERTION ELEMENT IS150 PROTEIN INSJ"/>
    <property type="match status" value="1"/>
</dbReference>
<name>A0A077QFA7_XENBV</name>
<comment type="caution">
    <text evidence="2">The sequence shown here is derived from an EMBL/GenBank/DDBJ whole genome shotgun (WGS) entry which is preliminary data.</text>
</comment>
<protein>
    <submittedName>
        <fullName evidence="2">Transposase</fullName>
    </submittedName>
</protein>
<dbReference type="InterPro" id="IPR052057">
    <property type="entry name" value="IS150/IS1296_orfA-like"/>
</dbReference>
<feature type="region of interest" description="Disordered" evidence="1">
    <location>
        <begin position="30"/>
        <end position="56"/>
    </location>
</feature>
<dbReference type="EMBL" id="CBTB010000072">
    <property type="protein sequence ID" value="CDH31720.1"/>
    <property type="molecule type" value="Genomic_DNA"/>
</dbReference>
<evidence type="ECO:0000256" key="1">
    <source>
        <dbReference type="SAM" id="MobiDB-lite"/>
    </source>
</evidence>
<gene>
    <name evidence="2" type="ORF">XBI1_1630004</name>
</gene>
<feature type="compositionally biased region" description="Polar residues" evidence="1">
    <location>
        <begin position="40"/>
        <end position="53"/>
    </location>
</feature>
<evidence type="ECO:0000313" key="3">
    <source>
        <dbReference type="Proteomes" id="UP000028480"/>
    </source>
</evidence>
<dbReference type="Proteomes" id="UP000028480">
    <property type="component" value="Unassembled WGS sequence"/>
</dbReference>
<dbReference type="AlphaFoldDB" id="A0A077QFA7"/>
<proteinExistence type="predicted"/>
<accession>A0A077QFA7</accession>
<reference evidence="2" key="1">
    <citation type="submission" date="2013-07" db="EMBL/GenBank/DDBJ databases">
        <title>Sub-species coevolution in mutualistic symbiosis.</title>
        <authorList>
            <person name="Murfin K."/>
            <person name="Klassen J."/>
            <person name="Lee M."/>
            <person name="Forst S."/>
            <person name="Stock P."/>
            <person name="Goodrich-Blair H."/>
        </authorList>
    </citation>
    <scope>NUCLEOTIDE SEQUENCE [LARGE SCALE GENOMIC DNA]</scope>
    <source>
        <strain evidence="2">Intermedium</strain>
    </source>
</reference>